<evidence type="ECO:0000256" key="3">
    <source>
        <dbReference type="ARBA" id="ARBA00022670"/>
    </source>
</evidence>
<sequence length="661" mass="74124">MPVAALLTAFAGFVFMVTAVYALLRPAYQVARPDCDTNDCFQHAYMLVSGLNRSIDPCEDFGAYVCSAWLTTSIYSFNTQQDRWHQWIQASGQLLGYPRVRRHEAAIVRAVELFHLCVNLNATTSRDNLAVLRDFMRARKLVIQDGDSKPKAHPLDVLLDLAINWQMPFWFDVRVLRTGSILGVLIRSGHYEVFWEEAVETFITESSGHELEDGGRVRGARSTNASGEFFTDSTILAALREVAKGVNVARPLAIRITDIANITPSVNAEQWLSFLSKHLAPTFRVTTNDQILLSDKNLLVTVNRLLETYVQEDLLAHIARLVNRTFSNLINTRLKSSIYNDISPLSPLTNISYACQVQVEDTFKLPIAMRHIMQKKLDQHRSAIDHLIGDVIKAAISLLYSNSWMSNELKEVAIKRMREATVRFWPRDQLMNDDELTKLYNHFPSGSKIYFDELLLVRNATRATLGTPTYEDLTDMPHGGRDPYFTYDTFNNSFTLAVGAAMPPLFYTAAIKSINYGGMASLLAAQVVRSMNVPSVSMDAAAGWTVSSPDKFPTRPPCSDDAGGRSAYPDVASIQVAHRAYRGSLAQDGQSHDVRVRSLEEFTGEQLFFLSFCRNTCHLEHGSKMSKMCNAALRDFEPFAAAFHCSKGSAMNPDRKCTFFN</sequence>
<dbReference type="InterPro" id="IPR018497">
    <property type="entry name" value="Peptidase_M13_C"/>
</dbReference>
<protein>
    <recommendedName>
        <fullName evidence="13">M13 family peptidase</fullName>
    </recommendedName>
</protein>
<dbReference type="AlphaFoldDB" id="A0AAQ4ET74"/>
<dbReference type="Gene3D" id="1.10.1380.10">
    <property type="entry name" value="Neutral endopeptidase , domain2"/>
    <property type="match status" value="2"/>
</dbReference>
<dbReference type="GO" id="GO:0005886">
    <property type="term" value="C:plasma membrane"/>
    <property type="evidence" value="ECO:0007669"/>
    <property type="project" value="TreeGrafter"/>
</dbReference>
<keyword evidence="7" id="KW-0482">Metalloprotease</keyword>
<feature type="domain" description="Peptidase M13 C-terminal" evidence="9">
    <location>
        <begin position="570"/>
        <end position="658"/>
    </location>
</feature>
<dbReference type="GO" id="GO:0016485">
    <property type="term" value="P:protein processing"/>
    <property type="evidence" value="ECO:0007669"/>
    <property type="project" value="TreeGrafter"/>
</dbReference>
<feature type="signal peptide" evidence="8">
    <location>
        <begin position="1"/>
        <end position="22"/>
    </location>
</feature>
<dbReference type="InterPro" id="IPR042089">
    <property type="entry name" value="Peptidase_M13_dom_2"/>
</dbReference>
<organism evidence="11 12">
    <name type="scientific">Amblyomma americanum</name>
    <name type="common">Lone star tick</name>
    <dbReference type="NCBI Taxonomy" id="6943"/>
    <lineage>
        <taxon>Eukaryota</taxon>
        <taxon>Metazoa</taxon>
        <taxon>Ecdysozoa</taxon>
        <taxon>Arthropoda</taxon>
        <taxon>Chelicerata</taxon>
        <taxon>Arachnida</taxon>
        <taxon>Acari</taxon>
        <taxon>Parasitiformes</taxon>
        <taxon>Ixodida</taxon>
        <taxon>Ixodoidea</taxon>
        <taxon>Ixodidae</taxon>
        <taxon>Amblyomminae</taxon>
        <taxon>Amblyomma</taxon>
    </lineage>
</organism>
<feature type="chain" id="PRO_5043028566" description="M13 family peptidase" evidence="8">
    <location>
        <begin position="23"/>
        <end position="661"/>
    </location>
</feature>
<dbReference type="GO" id="GO:0004222">
    <property type="term" value="F:metalloendopeptidase activity"/>
    <property type="evidence" value="ECO:0007669"/>
    <property type="project" value="InterPro"/>
</dbReference>
<evidence type="ECO:0000256" key="5">
    <source>
        <dbReference type="ARBA" id="ARBA00022801"/>
    </source>
</evidence>
<dbReference type="Gene3D" id="3.40.390.10">
    <property type="entry name" value="Collagenase (Catalytic Domain)"/>
    <property type="match status" value="3"/>
</dbReference>
<dbReference type="SUPFAM" id="SSF55486">
    <property type="entry name" value="Metalloproteases ('zincins'), catalytic domain"/>
    <property type="match status" value="1"/>
</dbReference>
<keyword evidence="4" id="KW-0479">Metal-binding</keyword>
<dbReference type="Pfam" id="PF05649">
    <property type="entry name" value="Peptidase_M13_N"/>
    <property type="match status" value="1"/>
</dbReference>
<dbReference type="InterPro" id="IPR024079">
    <property type="entry name" value="MetalloPept_cat_dom_sf"/>
</dbReference>
<evidence type="ECO:0000256" key="8">
    <source>
        <dbReference type="SAM" id="SignalP"/>
    </source>
</evidence>
<feature type="domain" description="Peptidase M13 N-terminal" evidence="10">
    <location>
        <begin position="255"/>
        <end position="422"/>
    </location>
</feature>
<keyword evidence="6" id="KW-0862">Zinc</keyword>
<keyword evidence="5" id="KW-0378">Hydrolase</keyword>
<evidence type="ECO:0000256" key="6">
    <source>
        <dbReference type="ARBA" id="ARBA00022833"/>
    </source>
</evidence>
<keyword evidence="3" id="KW-0645">Protease</keyword>
<evidence type="ECO:0000313" key="11">
    <source>
        <dbReference type="EMBL" id="KAK8777902.1"/>
    </source>
</evidence>
<dbReference type="PROSITE" id="PS51885">
    <property type="entry name" value="NEPRILYSIN"/>
    <property type="match status" value="1"/>
</dbReference>
<dbReference type="Pfam" id="PF01431">
    <property type="entry name" value="Peptidase_M13"/>
    <property type="match status" value="1"/>
</dbReference>
<dbReference type="InterPro" id="IPR000718">
    <property type="entry name" value="Peptidase_M13"/>
</dbReference>
<dbReference type="Proteomes" id="UP001321473">
    <property type="component" value="Unassembled WGS sequence"/>
</dbReference>
<name>A0AAQ4ET74_AMBAM</name>
<evidence type="ECO:0008006" key="13">
    <source>
        <dbReference type="Google" id="ProtNLM"/>
    </source>
</evidence>
<comment type="similarity">
    <text evidence="2">Belongs to the peptidase M13 family.</text>
</comment>
<evidence type="ECO:0000256" key="1">
    <source>
        <dbReference type="ARBA" id="ARBA00001947"/>
    </source>
</evidence>
<reference evidence="11 12" key="1">
    <citation type="journal article" date="2023" name="Arcadia Sci">
        <title>De novo assembly of a long-read Amblyomma americanum tick genome.</title>
        <authorList>
            <person name="Chou S."/>
            <person name="Poskanzer K.E."/>
            <person name="Rollins M."/>
            <person name="Thuy-Boun P.S."/>
        </authorList>
    </citation>
    <scope>NUCLEOTIDE SEQUENCE [LARGE SCALE GENOMIC DNA]</scope>
    <source>
        <strain evidence="11">F_SG_1</strain>
        <tissue evidence="11">Salivary glands</tissue>
    </source>
</reference>
<evidence type="ECO:0000256" key="4">
    <source>
        <dbReference type="ARBA" id="ARBA00022723"/>
    </source>
</evidence>
<dbReference type="PANTHER" id="PTHR11733:SF241">
    <property type="entry name" value="GH26575P-RELATED"/>
    <property type="match status" value="1"/>
</dbReference>
<dbReference type="GO" id="GO:0046872">
    <property type="term" value="F:metal ion binding"/>
    <property type="evidence" value="ECO:0007669"/>
    <property type="project" value="UniProtKB-KW"/>
</dbReference>
<evidence type="ECO:0000256" key="2">
    <source>
        <dbReference type="ARBA" id="ARBA00007357"/>
    </source>
</evidence>
<dbReference type="EMBL" id="JARKHS020011338">
    <property type="protein sequence ID" value="KAK8777902.1"/>
    <property type="molecule type" value="Genomic_DNA"/>
</dbReference>
<keyword evidence="8" id="KW-0732">Signal</keyword>
<comment type="cofactor">
    <cofactor evidence="1">
        <name>Zn(2+)</name>
        <dbReference type="ChEBI" id="CHEBI:29105"/>
    </cofactor>
</comment>
<dbReference type="PANTHER" id="PTHR11733">
    <property type="entry name" value="ZINC METALLOPROTEASE FAMILY M13 NEPRILYSIN-RELATED"/>
    <property type="match status" value="1"/>
</dbReference>
<evidence type="ECO:0000259" key="10">
    <source>
        <dbReference type="Pfam" id="PF05649"/>
    </source>
</evidence>
<evidence type="ECO:0000259" key="9">
    <source>
        <dbReference type="Pfam" id="PF01431"/>
    </source>
</evidence>
<dbReference type="InterPro" id="IPR008753">
    <property type="entry name" value="Peptidase_M13_N"/>
</dbReference>
<gene>
    <name evidence="11" type="ORF">V5799_020756</name>
</gene>
<evidence type="ECO:0000256" key="7">
    <source>
        <dbReference type="ARBA" id="ARBA00023049"/>
    </source>
</evidence>
<comment type="caution">
    <text evidence="11">The sequence shown here is derived from an EMBL/GenBank/DDBJ whole genome shotgun (WGS) entry which is preliminary data.</text>
</comment>
<keyword evidence="12" id="KW-1185">Reference proteome</keyword>
<accession>A0AAQ4ET74</accession>
<proteinExistence type="inferred from homology"/>
<evidence type="ECO:0000313" key="12">
    <source>
        <dbReference type="Proteomes" id="UP001321473"/>
    </source>
</evidence>